<reference evidence="2 3" key="1">
    <citation type="journal article" date="2018" name="IMA Fungus">
        <title>IMA Genome-F 9: Draft genome sequence of Annulohypoxylon stygium, Aspergillus mulundensis, Berkeleyomyces basicola (syn. Thielaviopsis basicola), Ceratocystis smalleyi, two Cercospora beticola strains, Coleophoma cylindrospora, Fusarium fracticaudum, Phialophora cf. hyalina, and Morchella septimelata.</title>
        <authorList>
            <person name="Wingfield B.D."/>
            <person name="Bills G.F."/>
            <person name="Dong Y."/>
            <person name="Huang W."/>
            <person name="Nel W.J."/>
            <person name="Swalarsk-Parry B.S."/>
            <person name="Vaghefi N."/>
            <person name="Wilken P.M."/>
            <person name="An Z."/>
            <person name="de Beer Z.W."/>
            <person name="De Vos L."/>
            <person name="Chen L."/>
            <person name="Duong T.A."/>
            <person name="Gao Y."/>
            <person name="Hammerbacher A."/>
            <person name="Kikkert J.R."/>
            <person name="Li Y."/>
            <person name="Li H."/>
            <person name="Li K."/>
            <person name="Li Q."/>
            <person name="Liu X."/>
            <person name="Ma X."/>
            <person name="Naidoo K."/>
            <person name="Pethybridge S.J."/>
            <person name="Sun J."/>
            <person name="Steenkamp E.T."/>
            <person name="van der Nest M.A."/>
            <person name="van Wyk S."/>
            <person name="Wingfield M.J."/>
            <person name="Xiong C."/>
            <person name="Yue Q."/>
            <person name="Zhang X."/>
        </authorList>
    </citation>
    <scope>NUCLEOTIDE SEQUENCE [LARGE SCALE GENOMIC DNA]</scope>
    <source>
        <strain evidence="2 3">BP6252</strain>
    </source>
</reference>
<keyword evidence="3" id="KW-1185">Reference proteome</keyword>
<accession>A0A3D8QNI3</accession>
<dbReference type="AlphaFoldDB" id="A0A3D8QNI3"/>
<dbReference type="EMBL" id="PDLM01000013">
    <property type="protein sequence ID" value="RDW63339.1"/>
    <property type="molecule type" value="Genomic_DNA"/>
</dbReference>
<name>A0A3D8QNI3_9HELO</name>
<protein>
    <submittedName>
        <fullName evidence="2">Uncharacterized protein</fullName>
    </submittedName>
</protein>
<evidence type="ECO:0000313" key="2">
    <source>
        <dbReference type="EMBL" id="RDW63339.1"/>
    </source>
</evidence>
<evidence type="ECO:0000313" key="3">
    <source>
        <dbReference type="Proteomes" id="UP000256645"/>
    </source>
</evidence>
<feature type="chain" id="PRO_5017725142" evidence="1">
    <location>
        <begin position="21"/>
        <end position="114"/>
    </location>
</feature>
<comment type="caution">
    <text evidence="2">The sequence shown here is derived from an EMBL/GenBank/DDBJ whole genome shotgun (WGS) entry which is preliminary data.</text>
</comment>
<dbReference type="Proteomes" id="UP000256645">
    <property type="component" value="Unassembled WGS sequence"/>
</dbReference>
<sequence>MQLKYFVAAATLLFASNVSCTPNPEAAPNPEAGPNELADSAELVPRKCPRNGCSVAPGTTSGKYCGYCWQVLTKWDNEHIYQLNSNGDCCDYGYSKKCAAGFRTLNQAYCDGHV</sequence>
<proteinExistence type="predicted"/>
<gene>
    <name evidence="2" type="ORF">BP6252_10884</name>
</gene>
<organism evidence="2 3">
    <name type="scientific">Coleophoma cylindrospora</name>
    <dbReference type="NCBI Taxonomy" id="1849047"/>
    <lineage>
        <taxon>Eukaryota</taxon>
        <taxon>Fungi</taxon>
        <taxon>Dikarya</taxon>
        <taxon>Ascomycota</taxon>
        <taxon>Pezizomycotina</taxon>
        <taxon>Leotiomycetes</taxon>
        <taxon>Helotiales</taxon>
        <taxon>Dermateaceae</taxon>
        <taxon>Coleophoma</taxon>
    </lineage>
</organism>
<feature type="signal peptide" evidence="1">
    <location>
        <begin position="1"/>
        <end position="20"/>
    </location>
</feature>
<dbReference type="OrthoDB" id="5394791at2759"/>
<evidence type="ECO:0000256" key="1">
    <source>
        <dbReference type="SAM" id="SignalP"/>
    </source>
</evidence>
<keyword evidence="1" id="KW-0732">Signal</keyword>